<proteinExistence type="predicted"/>
<dbReference type="AlphaFoldDB" id="X0TJA8"/>
<accession>X0TJA8</accession>
<evidence type="ECO:0000313" key="1">
    <source>
        <dbReference type="EMBL" id="GAF93613.1"/>
    </source>
</evidence>
<gene>
    <name evidence="1" type="ORF">S01H1_29881</name>
</gene>
<dbReference type="EMBL" id="BARS01018362">
    <property type="protein sequence ID" value="GAF93613.1"/>
    <property type="molecule type" value="Genomic_DNA"/>
</dbReference>
<reference evidence="1" key="1">
    <citation type="journal article" date="2014" name="Front. Microbiol.">
        <title>High frequency of phylogenetically diverse reductive dehalogenase-homologous genes in deep subseafloor sedimentary metagenomes.</title>
        <authorList>
            <person name="Kawai M."/>
            <person name="Futagami T."/>
            <person name="Toyoda A."/>
            <person name="Takaki Y."/>
            <person name="Nishi S."/>
            <person name="Hori S."/>
            <person name="Arai W."/>
            <person name="Tsubouchi T."/>
            <person name="Morono Y."/>
            <person name="Uchiyama I."/>
            <person name="Ito T."/>
            <person name="Fujiyama A."/>
            <person name="Inagaki F."/>
            <person name="Takami H."/>
        </authorList>
    </citation>
    <scope>NUCLEOTIDE SEQUENCE</scope>
    <source>
        <strain evidence="1">Expedition CK06-06</strain>
    </source>
</reference>
<organism evidence="1">
    <name type="scientific">marine sediment metagenome</name>
    <dbReference type="NCBI Taxonomy" id="412755"/>
    <lineage>
        <taxon>unclassified sequences</taxon>
        <taxon>metagenomes</taxon>
        <taxon>ecological metagenomes</taxon>
    </lineage>
</organism>
<sequence length="55" mass="5972">TGATYEVSVDNGLNYVSINHQERIVLTSNLGNNLLVRVTITDSTTQIDSLSALYS</sequence>
<protein>
    <submittedName>
        <fullName evidence="1">Uncharacterized protein</fullName>
    </submittedName>
</protein>
<name>X0TJA8_9ZZZZ</name>
<comment type="caution">
    <text evidence="1">The sequence shown here is derived from an EMBL/GenBank/DDBJ whole genome shotgun (WGS) entry which is preliminary data.</text>
</comment>
<feature type="non-terminal residue" evidence="1">
    <location>
        <position position="1"/>
    </location>
</feature>